<gene>
    <name evidence="1" type="ORF">CLH61_17895</name>
</gene>
<sequence length="119" mass="13719">MSDTWLVEEIVKCGISEELASETHIFLGFPKIVKQKKSYSEWSCSFKITGLFEYVHTYRAYSGFSALLGAIGGLRHSLRLKLEMEGWDLYAYMHDTNRFEVASIESVFLVEDCIPEDYD</sequence>
<proteinExistence type="predicted"/>
<evidence type="ECO:0000313" key="1">
    <source>
        <dbReference type="EMBL" id="PHQ13541.1"/>
    </source>
</evidence>
<evidence type="ECO:0000313" key="2">
    <source>
        <dbReference type="Proteomes" id="UP000231409"/>
    </source>
</evidence>
<dbReference type="RefSeq" id="WP_099616067.1">
    <property type="nucleotide sequence ID" value="NZ_KZ319382.1"/>
</dbReference>
<name>A0A2G1UGA9_9GAMM</name>
<reference evidence="1 2" key="1">
    <citation type="submission" date="2017-09" db="EMBL/GenBank/DDBJ databases">
        <title>The draft genome sequences of Marinobacter sp. PWS21.</title>
        <authorList>
            <person name="Cao J."/>
        </authorList>
    </citation>
    <scope>NUCLEOTIDE SEQUENCE [LARGE SCALE GENOMIC DNA]</scope>
    <source>
        <strain evidence="1 2">PWS21</strain>
    </source>
</reference>
<comment type="caution">
    <text evidence="1">The sequence shown here is derived from an EMBL/GenBank/DDBJ whole genome shotgun (WGS) entry which is preliminary data.</text>
</comment>
<protein>
    <submittedName>
        <fullName evidence="1">Uncharacterized protein</fullName>
    </submittedName>
</protein>
<dbReference type="Proteomes" id="UP000231409">
    <property type="component" value="Unassembled WGS sequence"/>
</dbReference>
<organism evidence="1 2">
    <name type="scientific">Marinobacter profundi</name>
    <dbReference type="NCBI Taxonomy" id="2666256"/>
    <lineage>
        <taxon>Bacteria</taxon>
        <taxon>Pseudomonadati</taxon>
        <taxon>Pseudomonadota</taxon>
        <taxon>Gammaproteobacteria</taxon>
        <taxon>Pseudomonadales</taxon>
        <taxon>Marinobacteraceae</taxon>
        <taxon>Marinobacter</taxon>
    </lineage>
</organism>
<dbReference type="AlphaFoldDB" id="A0A2G1UGA9"/>
<dbReference type="EMBL" id="NTFH01000022">
    <property type="protein sequence ID" value="PHQ13541.1"/>
    <property type="molecule type" value="Genomic_DNA"/>
</dbReference>
<accession>A0A2G1UGA9</accession>
<keyword evidence="2" id="KW-1185">Reference proteome</keyword>